<organism evidence="2">
    <name type="scientific">Arion vulgaris</name>
    <dbReference type="NCBI Taxonomy" id="1028688"/>
    <lineage>
        <taxon>Eukaryota</taxon>
        <taxon>Metazoa</taxon>
        <taxon>Spiralia</taxon>
        <taxon>Lophotrochozoa</taxon>
        <taxon>Mollusca</taxon>
        <taxon>Gastropoda</taxon>
        <taxon>Heterobranchia</taxon>
        <taxon>Euthyneura</taxon>
        <taxon>Panpulmonata</taxon>
        <taxon>Eupulmonata</taxon>
        <taxon>Stylommatophora</taxon>
        <taxon>Helicina</taxon>
        <taxon>Arionoidea</taxon>
        <taxon>Arionidae</taxon>
        <taxon>Arion</taxon>
    </lineage>
</organism>
<feature type="non-terminal residue" evidence="2">
    <location>
        <position position="95"/>
    </location>
</feature>
<dbReference type="AlphaFoldDB" id="A0A0B6ZZP7"/>
<protein>
    <submittedName>
        <fullName evidence="2">Uncharacterized protein</fullName>
    </submittedName>
</protein>
<evidence type="ECO:0000313" key="2">
    <source>
        <dbReference type="EMBL" id="CEK74068.1"/>
    </source>
</evidence>
<feature type="non-terminal residue" evidence="2">
    <location>
        <position position="1"/>
    </location>
</feature>
<reference evidence="2" key="1">
    <citation type="submission" date="2014-12" db="EMBL/GenBank/DDBJ databases">
        <title>Insight into the proteome of Arion vulgaris.</title>
        <authorList>
            <person name="Aradska J."/>
            <person name="Bulat T."/>
            <person name="Smidak R."/>
            <person name="Sarate P."/>
            <person name="Gangsoo J."/>
            <person name="Sialana F."/>
            <person name="Bilban M."/>
            <person name="Lubec G."/>
        </authorList>
    </citation>
    <scope>NUCLEOTIDE SEQUENCE</scope>
    <source>
        <tissue evidence="2">Skin</tissue>
    </source>
</reference>
<proteinExistence type="predicted"/>
<feature type="compositionally biased region" description="Polar residues" evidence="1">
    <location>
        <begin position="61"/>
        <end position="71"/>
    </location>
</feature>
<accession>A0A0B6ZZP7</accession>
<sequence>KITKSISISKAQMDSGDTERNVPKEEYQMARPKPPSQIKREAVAKVAGAISHLVEARNEVESTSTVSSRPKTPTRPKTLLGPHTQNMLPENDEEN</sequence>
<feature type="region of interest" description="Disordered" evidence="1">
    <location>
        <begin position="57"/>
        <end position="95"/>
    </location>
</feature>
<feature type="region of interest" description="Disordered" evidence="1">
    <location>
        <begin position="1"/>
        <end position="38"/>
    </location>
</feature>
<feature type="compositionally biased region" description="Basic and acidic residues" evidence="1">
    <location>
        <begin position="17"/>
        <end position="28"/>
    </location>
</feature>
<gene>
    <name evidence="2" type="primary">ORF89507</name>
</gene>
<evidence type="ECO:0000256" key="1">
    <source>
        <dbReference type="SAM" id="MobiDB-lite"/>
    </source>
</evidence>
<dbReference type="EMBL" id="HACG01027203">
    <property type="protein sequence ID" value="CEK74068.1"/>
    <property type="molecule type" value="Transcribed_RNA"/>
</dbReference>
<name>A0A0B6ZZP7_9EUPU</name>
<feature type="compositionally biased region" description="Polar residues" evidence="1">
    <location>
        <begin position="1"/>
        <end position="12"/>
    </location>
</feature>